<gene>
    <name evidence="2" type="ORF">SUTMEG_13730</name>
</gene>
<proteinExistence type="predicted"/>
<dbReference type="RefSeq" id="WP_232008755.1">
    <property type="nucleotide sequence ID" value="NZ_AP018786.1"/>
</dbReference>
<accession>A0A2Z6IB53</accession>
<dbReference type="EMBL" id="AP018786">
    <property type="protein sequence ID" value="BBF23482.1"/>
    <property type="molecule type" value="Genomic_DNA"/>
</dbReference>
<sequence>MSNPFGAHNEAALEEAEGAWTALCVLLRPVLFTFFLWTTAAMAGTLGLGATDARASVTASETAAVTARANAGLNEEAPLPPSERVRDLEAKARTLADEAKHRRETLLKRSRVARETPGACSGRVPDPVTDLCWSCMFPMVLGKTIPVSVSGNLPDVETDATAFCLCGSDINVEGGLNFSFWEPLRTAEVVRHPWCFPQLGGISMEGPGSSDHARTSRTEETRRRTAFWNVHWYQSPWFFITEAVADTGCLETAPWDLAYLSELDPLWDDTVTSFLLSPDAALFTSAASGGACAVDCATALLGTSLNSLYWCSGCQGRVFPLSGWMAAMTGSVQAWHLMAHRFAQKLTREGVLFSGHGARGQCGPYMQPLFQKDVWRTQLIYPSRNASGSACCQPLGRSTAPLGPYKTTPMTGEDGAILLWRKRDCCMTKKIDTSIVAPGTENFGLGRVPEEIRPKPASRDAFSALSAIANPDANRARPTASDRAHKENGKDNPTDASTQPRTDRGERIEPAKLLPEIREFDGYGERNDRHEGNDSNGFLREIRPTADASDSANILTDLRRTQVARALSAFTAMVARMTAMTSMTAATAHAAPTEEPRTVGGLRRLEIAPEAKSLFPSREPAAEIPEAPAVADPSNAQPRCDARVSVTVHPAEGPLYPHTDPDFLELLHATARRWEKSGLWQEALEKEIAAVRQAAETPTGARVLPRETRSRLHVRHVAWEEKDRRRLETLLGPFERRFLFIDAADPVQLAFAARLMKLDAKTTDASTDSPNDSPNESPDDLAKLARLTGAAGTSRASKGVNGADARTDARKDAEHLLPLRVVLTAGSRSAAERALPGTRIWFDQGGALTRRLGLNALPAFVRLTPEAHVLFQGALTENGFLRFDAPTDADGVERTESTSVMPSLGAR</sequence>
<evidence type="ECO:0000313" key="2">
    <source>
        <dbReference type="EMBL" id="BBF23482.1"/>
    </source>
</evidence>
<keyword evidence="3" id="KW-1185">Reference proteome</keyword>
<name>A0A2Z6IB53_9BURK</name>
<dbReference type="AlphaFoldDB" id="A0A2Z6IB53"/>
<feature type="region of interest" description="Disordered" evidence="1">
    <location>
        <begin position="467"/>
        <end position="512"/>
    </location>
</feature>
<feature type="compositionally biased region" description="Basic and acidic residues" evidence="1">
    <location>
        <begin position="501"/>
        <end position="512"/>
    </location>
</feature>
<dbReference type="InterPro" id="IPR009649">
    <property type="entry name" value="TraU"/>
</dbReference>
<reference evidence="2 3" key="1">
    <citation type="journal article" date="2018" name="Int. J. Syst. Evol. Microbiol.">
        <title>Mesosutterella multiformis gen. nov., sp. nov., a member of the family Sutterellaceae and Sutterella megalosphaeroides sp. nov., isolated from human faeces.</title>
        <authorList>
            <person name="Sakamoto M."/>
            <person name="Ikeyama N."/>
            <person name="Kunihiro T."/>
            <person name="Iino T."/>
            <person name="Yuki M."/>
            <person name="Ohkuma M."/>
        </authorList>
    </citation>
    <scope>NUCLEOTIDE SEQUENCE [LARGE SCALE GENOMIC DNA]</scope>
    <source>
        <strain evidence="2 3">6FBBBH3</strain>
    </source>
</reference>
<dbReference type="Pfam" id="PF06834">
    <property type="entry name" value="TraU"/>
    <property type="match status" value="1"/>
</dbReference>
<evidence type="ECO:0000256" key="1">
    <source>
        <dbReference type="SAM" id="MobiDB-lite"/>
    </source>
</evidence>
<evidence type="ECO:0000313" key="3">
    <source>
        <dbReference type="Proteomes" id="UP000271003"/>
    </source>
</evidence>
<dbReference type="Proteomes" id="UP000271003">
    <property type="component" value="Chromosome"/>
</dbReference>
<feature type="compositionally biased region" description="Basic and acidic residues" evidence="1">
    <location>
        <begin position="480"/>
        <end position="493"/>
    </location>
</feature>
<protein>
    <recommendedName>
        <fullName evidence="4">Conjugal transfer protein</fullName>
    </recommendedName>
</protein>
<evidence type="ECO:0008006" key="4">
    <source>
        <dbReference type="Google" id="ProtNLM"/>
    </source>
</evidence>
<dbReference type="KEGG" id="sutt:SUTMEG_13730"/>
<organism evidence="2 3">
    <name type="scientific">Sutterella megalosphaeroides</name>
    <dbReference type="NCBI Taxonomy" id="2494234"/>
    <lineage>
        <taxon>Bacteria</taxon>
        <taxon>Pseudomonadati</taxon>
        <taxon>Pseudomonadota</taxon>
        <taxon>Betaproteobacteria</taxon>
        <taxon>Burkholderiales</taxon>
        <taxon>Sutterellaceae</taxon>
        <taxon>Sutterella</taxon>
    </lineage>
</organism>